<feature type="chain" id="PRO_5032620292" evidence="12">
    <location>
        <begin position="20"/>
        <end position="395"/>
    </location>
</feature>
<keyword evidence="7" id="KW-0406">Ion transport</keyword>
<organism evidence="14 15">
    <name type="scientific">Glaciimonas immobilis</name>
    <dbReference type="NCBI Taxonomy" id="728004"/>
    <lineage>
        <taxon>Bacteria</taxon>
        <taxon>Pseudomonadati</taxon>
        <taxon>Pseudomonadota</taxon>
        <taxon>Betaproteobacteria</taxon>
        <taxon>Burkholderiales</taxon>
        <taxon>Oxalobacteraceae</taxon>
        <taxon>Glaciimonas</taxon>
    </lineage>
</organism>
<keyword evidence="15" id="KW-1185">Reference proteome</keyword>
<keyword evidence="6 12" id="KW-0732">Signal</keyword>
<reference evidence="14 15" key="1">
    <citation type="submission" date="2020-08" db="EMBL/GenBank/DDBJ databases">
        <title>Genomic Encyclopedia of Type Strains, Phase IV (KMG-IV): sequencing the most valuable type-strain genomes for metagenomic binning, comparative biology and taxonomic classification.</title>
        <authorList>
            <person name="Goeker M."/>
        </authorList>
    </citation>
    <scope>NUCLEOTIDE SEQUENCE [LARGE SCALE GENOMIC DNA]</scope>
    <source>
        <strain evidence="14 15">DSM 23240</strain>
    </source>
</reference>
<evidence type="ECO:0000313" key="14">
    <source>
        <dbReference type="EMBL" id="MBB5201197.1"/>
    </source>
</evidence>
<feature type="region of interest" description="Disordered" evidence="11">
    <location>
        <begin position="37"/>
        <end position="64"/>
    </location>
</feature>
<sequence>MKKLIAAIAILAPFGVAHADSNVTIYGNLDVALTNVSTSGGTTTPGGPTKAVSSHTFREDSGVGPASRIGFRGIEDLGGGLNANFVLEAGIAVDTGASTQGGVLFGRQAYVGLSGSNWTLSAGRQYAPIDVIFAMIDPSYGLYWGNATTATNHAVYPTVGATPSSGTFQSTSRVNNSLLSTYKTSGFTFKLMVAAGDENTRGTGQLINPSVTYDNGPLSLSLSATRLRQATDSIIATAKPEWVSEQIVGGSYAFPVAKVFAGAYQFNGPSNFANLSPVATVGSSTASPSAFTWSKERSYWVGARIPVGTGTFIPSITRINYKHNGTPDGAGTTLGLTYEYPFSKFTTLYANYGQTKNNAYANGPLVSTITSVTGGSQIAYGSTLRAASLGMRHSF</sequence>
<dbReference type="AlphaFoldDB" id="A0A840RRT9"/>
<comment type="subunit">
    <text evidence="2">Homotrimer.</text>
</comment>
<keyword evidence="8" id="KW-0626">Porin</keyword>
<evidence type="ECO:0000256" key="12">
    <source>
        <dbReference type="SAM" id="SignalP"/>
    </source>
</evidence>
<evidence type="ECO:0000256" key="6">
    <source>
        <dbReference type="ARBA" id="ARBA00022729"/>
    </source>
</evidence>
<keyword evidence="5" id="KW-0812">Transmembrane</keyword>
<dbReference type="GO" id="GO:0006811">
    <property type="term" value="P:monoatomic ion transport"/>
    <property type="evidence" value="ECO:0007669"/>
    <property type="project" value="UniProtKB-KW"/>
</dbReference>
<evidence type="ECO:0000256" key="1">
    <source>
        <dbReference type="ARBA" id="ARBA00004571"/>
    </source>
</evidence>
<evidence type="ECO:0000256" key="9">
    <source>
        <dbReference type="ARBA" id="ARBA00023136"/>
    </source>
</evidence>
<dbReference type="Pfam" id="PF13609">
    <property type="entry name" value="Porin_4"/>
    <property type="match status" value="1"/>
</dbReference>
<evidence type="ECO:0000256" key="10">
    <source>
        <dbReference type="ARBA" id="ARBA00023237"/>
    </source>
</evidence>
<dbReference type="GO" id="GO:0015288">
    <property type="term" value="F:porin activity"/>
    <property type="evidence" value="ECO:0007669"/>
    <property type="project" value="UniProtKB-KW"/>
</dbReference>
<evidence type="ECO:0000256" key="2">
    <source>
        <dbReference type="ARBA" id="ARBA00011233"/>
    </source>
</evidence>
<dbReference type="Proteomes" id="UP000571084">
    <property type="component" value="Unassembled WGS sequence"/>
</dbReference>
<dbReference type="Gene3D" id="2.40.160.10">
    <property type="entry name" value="Porin"/>
    <property type="match status" value="1"/>
</dbReference>
<dbReference type="SUPFAM" id="SSF56935">
    <property type="entry name" value="Porins"/>
    <property type="match status" value="1"/>
</dbReference>
<keyword evidence="3" id="KW-0813">Transport</keyword>
<feature type="signal peptide" evidence="12">
    <location>
        <begin position="1"/>
        <end position="19"/>
    </location>
</feature>
<evidence type="ECO:0000256" key="7">
    <source>
        <dbReference type="ARBA" id="ARBA00023065"/>
    </source>
</evidence>
<dbReference type="PANTHER" id="PTHR34501:SF9">
    <property type="entry name" value="MAJOR OUTER MEMBRANE PROTEIN P.IA"/>
    <property type="match status" value="1"/>
</dbReference>
<feature type="domain" description="Porin" evidence="13">
    <location>
        <begin position="7"/>
        <end position="359"/>
    </location>
</feature>
<evidence type="ECO:0000256" key="4">
    <source>
        <dbReference type="ARBA" id="ARBA00022452"/>
    </source>
</evidence>
<dbReference type="GO" id="GO:0046930">
    <property type="term" value="C:pore complex"/>
    <property type="evidence" value="ECO:0007669"/>
    <property type="project" value="UniProtKB-KW"/>
</dbReference>
<evidence type="ECO:0000256" key="11">
    <source>
        <dbReference type="SAM" id="MobiDB-lite"/>
    </source>
</evidence>
<evidence type="ECO:0000256" key="8">
    <source>
        <dbReference type="ARBA" id="ARBA00023114"/>
    </source>
</evidence>
<evidence type="ECO:0000259" key="13">
    <source>
        <dbReference type="Pfam" id="PF13609"/>
    </source>
</evidence>
<gene>
    <name evidence="14" type="ORF">HNR39_003046</name>
</gene>
<dbReference type="GO" id="GO:0009279">
    <property type="term" value="C:cell outer membrane"/>
    <property type="evidence" value="ECO:0007669"/>
    <property type="project" value="UniProtKB-SubCell"/>
</dbReference>
<comment type="caution">
    <text evidence="14">The sequence shown here is derived from an EMBL/GenBank/DDBJ whole genome shotgun (WGS) entry which is preliminary data.</text>
</comment>
<dbReference type="RefSeq" id="WP_168056686.1">
    <property type="nucleotide sequence ID" value="NZ_JAAOZT010000012.1"/>
</dbReference>
<dbReference type="EMBL" id="JACHHQ010000006">
    <property type="protein sequence ID" value="MBB5201197.1"/>
    <property type="molecule type" value="Genomic_DNA"/>
</dbReference>
<proteinExistence type="predicted"/>
<accession>A0A840RRT9</accession>
<keyword evidence="9" id="KW-0472">Membrane</keyword>
<keyword evidence="10" id="KW-0998">Cell outer membrane</keyword>
<evidence type="ECO:0000256" key="5">
    <source>
        <dbReference type="ARBA" id="ARBA00022692"/>
    </source>
</evidence>
<feature type="compositionally biased region" description="Low complexity" evidence="11">
    <location>
        <begin position="37"/>
        <end position="49"/>
    </location>
</feature>
<protein>
    <submittedName>
        <fullName evidence="14">Putative porin</fullName>
    </submittedName>
</protein>
<evidence type="ECO:0000256" key="3">
    <source>
        <dbReference type="ARBA" id="ARBA00022448"/>
    </source>
</evidence>
<evidence type="ECO:0000313" key="15">
    <source>
        <dbReference type="Proteomes" id="UP000571084"/>
    </source>
</evidence>
<dbReference type="InterPro" id="IPR033900">
    <property type="entry name" value="Gram_neg_porin_domain"/>
</dbReference>
<dbReference type="InterPro" id="IPR023614">
    <property type="entry name" value="Porin_dom_sf"/>
</dbReference>
<comment type="subcellular location">
    <subcellularLocation>
        <location evidence="1">Cell outer membrane</location>
        <topology evidence="1">Multi-pass membrane protein</topology>
    </subcellularLocation>
</comment>
<name>A0A840RRT9_9BURK</name>
<dbReference type="InterPro" id="IPR050298">
    <property type="entry name" value="Gram-neg_bact_OMP"/>
</dbReference>
<dbReference type="PANTHER" id="PTHR34501">
    <property type="entry name" value="PROTEIN YDDL-RELATED"/>
    <property type="match status" value="1"/>
</dbReference>
<keyword evidence="4" id="KW-1134">Transmembrane beta strand</keyword>
<dbReference type="CDD" id="cd00342">
    <property type="entry name" value="gram_neg_porins"/>
    <property type="match status" value="1"/>
</dbReference>